<feature type="disulfide bond" evidence="12">
    <location>
        <begin position="326"/>
        <end position="371"/>
    </location>
</feature>
<dbReference type="GO" id="GO:0005509">
    <property type="term" value="F:calcium ion binding"/>
    <property type="evidence" value="ECO:0007669"/>
    <property type="project" value="InterPro"/>
</dbReference>
<dbReference type="GO" id="GO:0004571">
    <property type="term" value="F:mannosyl-oligosaccharide 1,2-alpha-mannosidase activity"/>
    <property type="evidence" value="ECO:0007669"/>
    <property type="project" value="UniProtKB-EC"/>
</dbReference>
<evidence type="ECO:0000256" key="3">
    <source>
        <dbReference type="ARBA" id="ARBA00007658"/>
    </source>
</evidence>
<feature type="non-terminal residue" evidence="15">
    <location>
        <position position="530"/>
    </location>
</feature>
<evidence type="ECO:0000256" key="10">
    <source>
        <dbReference type="PIRSR" id="PIRSR601382-1"/>
    </source>
</evidence>
<evidence type="ECO:0000256" key="7">
    <source>
        <dbReference type="ARBA" id="ARBA00023157"/>
    </source>
</evidence>
<keyword evidence="7 12" id="KW-1015">Disulfide bond</keyword>
<dbReference type="InterPro" id="IPR001382">
    <property type="entry name" value="Glyco_hydro_47"/>
</dbReference>
<keyword evidence="5 13" id="KW-0378">Hydrolase</keyword>
<proteinExistence type="inferred from homology"/>
<feature type="active site" evidence="10">
    <location>
        <position position="259"/>
    </location>
</feature>
<comment type="cofactor">
    <cofactor evidence="1 11">
        <name>Ca(2+)</name>
        <dbReference type="ChEBI" id="CHEBI:29108"/>
    </cofactor>
</comment>
<dbReference type="PANTHER" id="PTHR11742">
    <property type="entry name" value="MANNOSYL-OLIGOSACCHARIDE ALPHA-1,2-MANNOSIDASE-RELATED"/>
    <property type="match status" value="1"/>
</dbReference>
<keyword evidence="16" id="KW-1185">Reference proteome</keyword>
<evidence type="ECO:0000256" key="1">
    <source>
        <dbReference type="ARBA" id="ARBA00001913"/>
    </source>
</evidence>
<evidence type="ECO:0000256" key="9">
    <source>
        <dbReference type="ARBA" id="ARBA00048605"/>
    </source>
</evidence>
<evidence type="ECO:0000256" key="11">
    <source>
        <dbReference type="PIRSR" id="PIRSR601382-2"/>
    </source>
</evidence>
<dbReference type="PANTHER" id="PTHR11742:SF55">
    <property type="entry name" value="ENDOPLASMIC RETICULUM MANNOSYL-OLIGOSACCHARIDE 1,2-ALPHA-MANNOSIDASE"/>
    <property type="match status" value="1"/>
</dbReference>
<feature type="binding site" evidence="11">
    <location>
        <position position="510"/>
    </location>
    <ligand>
        <name>Ca(2+)</name>
        <dbReference type="ChEBI" id="CHEBI:29108"/>
    </ligand>
</feature>
<feature type="signal peptide" evidence="14">
    <location>
        <begin position="1"/>
        <end position="17"/>
    </location>
</feature>
<evidence type="ECO:0000313" key="15">
    <source>
        <dbReference type="EMBL" id="ODV96893.1"/>
    </source>
</evidence>
<evidence type="ECO:0000256" key="6">
    <source>
        <dbReference type="ARBA" id="ARBA00022837"/>
    </source>
</evidence>
<dbReference type="GO" id="GO:0005975">
    <property type="term" value="P:carbohydrate metabolic process"/>
    <property type="evidence" value="ECO:0007669"/>
    <property type="project" value="InterPro"/>
</dbReference>
<feature type="active site" description="Proton donor" evidence="10">
    <location>
        <position position="386"/>
    </location>
</feature>
<accession>A0A1E4TYP3</accession>
<dbReference type="EC" id="3.2.1.-" evidence="13"/>
<dbReference type="InterPro" id="IPR050749">
    <property type="entry name" value="Glycosyl_Hydrolase_47"/>
</dbReference>
<feature type="chain" id="PRO_5009163408" description="alpha-1,2-Mannosidase" evidence="14">
    <location>
        <begin position="18"/>
        <end position="530"/>
    </location>
</feature>
<feature type="active site" description="Proton donor" evidence="10">
    <location>
        <position position="127"/>
    </location>
</feature>
<sequence length="530" mass="60724">MLFKASFILLTVYFIYQIFFSSNDGITTSGGGYGTTSKKTWLARRNEVKKVFLESWHDYEAYGWGYDIYHPIRQYGENMGPKPLGWIIVDSLDTLMIMDCPEELNRAKNWVVNELDYDFNYEVNVFETTIRMLGGLLAAYHLSDDDAYLDKAVDLGNRLLRGFDSPSGIPYSSVNLATGKGIKNHADGGASSTAEVSTLQLEFKYLAKLTGEKLYWQKAEQIMQKLDENHPVDGLVPIFVNPTTGKYQGTMIRLGSRGDSYYEYLLKQYLQTNEPIYKEMYQESVQGIKKHLVGKSKPNGLTFIGELHEGVKPNSPLDPKMDHLVCFLGGLLAMGATDGEELSVAKKIHVPGWSSLQESDLILGKELTETCYRMYHEVEPSGLSPEIVVFNTNAGAKKDFYIKPLDKHNLQRPETVESLYYLYKITKDPMYREWGYEIFRNFVKHTKVTQGGKEDNPRYASLRDITLHPTVKKDNMESFWLAETLKYLYLLFDDDENPKYSDLSKIVINTEAHIFPRFEMDPLFKTGWTR</sequence>
<dbReference type="STRING" id="669874.A0A1E4TYP3"/>
<dbReference type="AlphaFoldDB" id="A0A1E4TYP3"/>
<evidence type="ECO:0000256" key="4">
    <source>
        <dbReference type="ARBA" id="ARBA00022723"/>
    </source>
</evidence>
<dbReference type="Pfam" id="PF01532">
    <property type="entry name" value="Glyco_hydro_47"/>
    <property type="match status" value="1"/>
</dbReference>
<dbReference type="GO" id="GO:0036503">
    <property type="term" value="P:ERAD pathway"/>
    <property type="evidence" value="ECO:0007669"/>
    <property type="project" value="UniProtKB-ARBA"/>
</dbReference>
<comment type="similarity">
    <text evidence="3 13">Belongs to the glycosyl hydrolase 47 family.</text>
</comment>
<feature type="active site" evidence="10">
    <location>
        <position position="414"/>
    </location>
</feature>
<reference evidence="16" key="1">
    <citation type="submission" date="2016-05" db="EMBL/GenBank/DDBJ databases">
        <title>Comparative genomics of biotechnologically important yeasts.</title>
        <authorList>
            <consortium name="DOE Joint Genome Institute"/>
            <person name="Riley R."/>
            <person name="Haridas S."/>
            <person name="Wolfe K.H."/>
            <person name="Lopes M.R."/>
            <person name="Hittinger C.T."/>
            <person name="Goker M."/>
            <person name="Salamov A."/>
            <person name="Wisecaver J."/>
            <person name="Long T.M."/>
            <person name="Aerts A.L."/>
            <person name="Barry K."/>
            <person name="Choi C."/>
            <person name="Clum A."/>
            <person name="Coughlan A.Y."/>
            <person name="Deshpande S."/>
            <person name="Douglass A.P."/>
            <person name="Hanson S.J."/>
            <person name="Klenk H.-P."/>
            <person name="Labutti K."/>
            <person name="Lapidus A."/>
            <person name="Lindquist E."/>
            <person name="Lipzen A."/>
            <person name="Meier-Kolthoff J.P."/>
            <person name="Ohm R.A."/>
            <person name="Otillar R.P."/>
            <person name="Pangilinan J."/>
            <person name="Peng Y."/>
            <person name="Rokas A."/>
            <person name="Rosa C.A."/>
            <person name="Scheuner C."/>
            <person name="Sibirny A.A."/>
            <person name="Slot J.C."/>
            <person name="Stielow J.B."/>
            <person name="Sun H."/>
            <person name="Kurtzman C.P."/>
            <person name="Blackwell M."/>
            <person name="Grigoriev I.V."/>
            <person name="Jeffries T.W."/>
        </authorList>
    </citation>
    <scope>NUCLEOTIDE SEQUENCE [LARGE SCALE GENOMIC DNA]</scope>
    <source>
        <strain evidence="16">NRRL Y-2460</strain>
    </source>
</reference>
<dbReference type="InterPro" id="IPR012341">
    <property type="entry name" value="6hp_glycosidase-like_sf"/>
</dbReference>
<comment type="pathway">
    <text evidence="2">Protein modification; protein glycosylation.</text>
</comment>
<comment type="catalytic activity">
    <reaction evidence="9">
        <text>N(4)-(alpha-D-Man-(1-&gt;2)-alpha-D-Man-(1-&gt;2)-alpha-D-Man-(1-&gt;3)-[alpha-D-Man-(1-&gt;2)-alpha-D-Man-(1-&gt;3)-[alpha-D-Man-(1-&gt;2)-alpha-D-Man-(1-&gt;6)]-alpha-D-Man-(1-&gt;6)]-beta-D-Man-(1-&gt;4)-beta-D-GlcNAc-(1-&gt;4)-beta-D-GlcNAc)-L-asparaginyl-[protein] (N-glucan mannose isomer 9A1,2,3B1,2,3) + 4 H2O = N(4)-(alpha-D-Man-(1-&gt;3)-[alpha-D-Man-(1-&gt;3)-[alpha-D-Man-(1-&gt;6)]-alpha-D-Man-(1-&gt;6)]-beta-D-Man-(1-&gt;4)-beta-D-GlcNAc-(1-&gt;4)-beta-D-GlcNAc)-L-asparaginyl-[protein] (N-glucan mannose isomer 5A1,2) + 4 beta-D-mannose</text>
        <dbReference type="Rhea" id="RHEA:56008"/>
        <dbReference type="Rhea" id="RHEA-COMP:14356"/>
        <dbReference type="Rhea" id="RHEA-COMP:14367"/>
        <dbReference type="ChEBI" id="CHEBI:15377"/>
        <dbReference type="ChEBI" id="CHEBI:28563"/>
        <dbReference type="ChEBI" id="CHEBI:59087"/>
        <dbReference type="ChEBI" id="CHEBI:139493"/>
        <dbReference type="EC" id="3.2.1.113"/>
    </reaction>
</comment>
<evidence type="ECO:0000313" key="16">
    <source>
        <dbReference type="Proteomes" id="UP000094236"/>
    </source>
</evidence>
<keyword evidence="13" id="KW-0326">Glycosidase</keyword>
<evidence type="ECO:0000256" key="5">
    <source>
        <dbReference type="ARBA" id="ARBA00022801"/>
    </source>
</evidence>
<evidence type="ECO:0000256" key="2">
    <source>
        <dbReference type="ARBA" id="ARBA00004922"/>
    </source>
</evidence>
<dbReference type="Gene3D" id="1.50.10.10">
    <property type="match status" value="1"/>
</dbReference>
<comment type="catalytic activity">
    <reaction evidence="8">
        <text>N(4)-(alpha-D-Man-(1-&gt;2)-alpha-D-Man-(1-&gt;2)-alpha-D-Man-(1-&gt;3)-[alpha-D-Man-(1-&gt;3)-[alpha-D-Man-(1-&gt;2)-alpha-D-Man-(1-&gt;6)]-alpha-D-Man-(1-&gt;6)]-beta-D-Man-(1-&gt;4)-beta-D-GlcNAc-(1-&gt;4)-beta-D-GlcNAc)-L-asparaginyl-[protein] (N-glucan mannose isomer 8A1,2,3B1,3) + 3 H2O = N(4)-(alpha-D-Man-(1-&gt;3)-[alpha-D-Man-(1-&gt;3)-[alpha-D-Man-(1-&gt;6)]-alpha-D-Man-(1-&gt;6)]-beta-D-Man-(1-&gt;4)-beta-D-GlcNAc-(1-&gt;4)-beta-D-GlcNAc)-L-asparaginyl-[protein] (N-glucan mannose isomer 5A1,2) + 3 beta-D-mannose</text>
        <dbReference type="Rhea" id="RHEA:56028"/>
        <dbReference type="Rhea" id="RHEA-COMP:14358"/>
        <dbReference type="Rhea" id="RHEA-COMP:14367"/>
        <dbReference type="ChEBI" id="CHEBI:15377"/>
        <dbReference type="ChEBI" id="CHEBI:28563"/>
        <dbReference type="ChEBI" id="CHEBI:59087"/>
        <dbReference type="ChEBI" id="CHEBI:60628"/>
        <dbReference type="EC" id="3.2.1.113"/>
    </reaction>
</comment>
<evidence type="ECO:0000256" key="12">
    <source>
        <dbReference type="PIRSR" id="PIRSR601382-3"/>
    </source>
</evidence>
<dbReference type="GO" id="GO:0016020">
    <property type="term" value="C:membrane"/>
    <property type="evidence" value="ECO:0007669"/>
    <property type="project" value="InterPro"/>
</dbReference>
<keyword evidence="14" id="KW-0732">Signal</keyword>
<keyword evidence="4 11" id="KW-0479">Metal-binding</keyword>
<evidence type="ECO:0000256" key="13">
    <source>
        <dbReference type="RuleBase" id="RU361193"/>
    </source>
</evidence>
<evidence type="ECO:0000256" key="14">
    <source>
        <dbReference type="SAM" id="SignalP"/>
    </source>
</evidence>
<dbReference type="OrthoDB" id="8118055at2759"/>
<dbReference type="EMBL" id="KV454012">
    <property type="protein sequence ID" value="ODV96893.1"/>
    <property type="molecule type" value="Genomic_DNA"/>
</dbReference>
<dbReference type="Proteomes" id="UP000094236">
    <property type="component" value="Unassembled WGS sequence"/>
</dbReference>
<keyword evidence="6 11" id="KW-0106">Calcium</keyword>
<dbReference type="PRINTS" id="PR00747">
    <property type="entry name" value="GLYHDRLASE47"/>
</dbReference>
<protein>
    <recommendedName>
        <fullName evidence="13">alpha-1,2-Mannosidase</fullName>
        <ecNumber evidence="13">3.2.1.-</ecNumber>
    </recommendedName>
</protein>
<dbReference type="GO" id="GO:0005783">
    <property type="term" value="C:endoplasmic reticulum"/>
    <property type="evidence" value="ECO:0007669"/>
    <property type="project" value="TreeGrafter"/>
</dbReference>
<organism evidence="15 16">
    <name type="scientific">Pachysolen tannophilus NRRL Y-2460</name>
    <dbReference type="NCBI Taxonomy" id="669874"/>
    <lineage>
        <taxon>Eukaryota</taxon>
        <taxon>Fungi</taxon>
        <taxon>Dikarya</taxon>
        <taxon>Ascomycota</taxon>
        <taxon>Saccharomycotina</taxon>
        <taxon>Pichiomycetes</taxon>
        <taxon>Pachysolenaceae</taxon>
        <taxon>Pachysolen</taxon>
    </lineage>
</organism>
<gene>
    <name evidence="15" type="ORF">PACTADRAFT_21660</name>
</gene>
<evidence type="ECO:0000256" key="8">
    <source>
        <dbReference type="ARBA" id="ARBA00047669"/>
    </source>
</evidence>
<dbReference type="SUPFAM" id="SSF48225">
    <property type="entry name" value="Seven-hairpin glycosidases"/>
    <property type="match status" value="1"/>
</dbReference>
<name>A0A1E4TYP3_PACTA</name>
<dbReference type="InterPro" id="IPR036026">
    <property type="entry name" value="Seven-hairpin_glycosidases"/>
</dbReference>